<comment type="similarity">
    <text evidence="2">Belongs to the C-terminally encoded plant signaling peptide (CEP) family.</text>
</comment>
<keyword evidence="7" id="KW-0379">Hydroxylation</keyword>
<comment type="caution">
    <text evidence="10">The sequence shown here is derived from an EMBL/GenBank/DDBJ whole genome shotgun (WGS) entry which is preliminary data.</text>
</comment>
<gene>
    <name evidence="10" type="ORF">Fmac_014784</name>
</gene>
<evidence type="ECO:0000256" key="2">
    <source>
        <dbReference type="ARBA" id="ARBA00008963"/>
    </source>
</evidence>
<dbReference type="InterPro" id="IPR033250">
    <property type="entry name" value="CEP"/>
</dbReference>
<evidence type="ECO:0000256" key="6">
    <source>
        <dbReference type="ARBA" id="ARBA00022729"/>
    </source>
</evidence>
<sequence length="87" mass="9498">MAQNTSIFSLVFFALLILGQRFQCIEARYLKSNESNQVLVKHNKDEGNTHIGVSTSNVSTLLTSGSVDDFRPTEPGHSPGVGHSIHD</sequence>
<proteinExistence type="inferred from homology"/>
<name>A0ABD1MCQ6_9FABA</name>
<evidence type="ECO:0000256" key="7">
    <source>
        <dbReference type="ARBA" id="ARBA00023278"/>
    </source>
</evidence>
<dbReference type="GO" id="GO:0048046">
    <property type="term" value="C:apoplast"/>
    <property type="evidence" value="ECO:0007669"/>
    <property type="project" value="UniProtKB-SubCell"/>
</dbReference>
<keyword evidence="5" id="KW-0372">Hormone</keyword>
<keyword evidence="4" id="KW-0964">Secreted</keyword>
<reference evidence="10 11" key="1">
    <citation type="submission" date="2024-08" db="EMBL/GenBank/DDBJ databases">
        <title>Insights into the chromosomal genome structure of Flemingia macrophylla.</title>
        <authorList>
            <person name="Ding Y."/>
            <person name="Zhao Y."/>
            <person name="Bi W."/>
            <person name="Wu M."/>
            <person name="Zhao G."/>
            <person name="Gong Y."/>
            <person name="Li W."/>
            <person name="Zhang P."/>
        </authorList>
    </citation>
    <scope>NUCLEOTIDE SEQUENCE [LARGE SCALE GENOMIC DNA]</scope>
    <source>
        <strain evidence="10">DYQJB</strain>
        <tissue evidence="10">Leaf</tissue>
    </source>
</reference>
<protein>
    <recommendedName>
        <fullName evidence="12">Encoded peptide</fullName>
    </recommendedName>
</protein>
<organism evidence="10 11">
    <name type="scientific">Flemingia macrophylla</name>
    <dbReference type="NCBI Taxonomy" id="520843"/>
    <lineage>
        <taxon>Eukaryota</taxon>
        <taxon>Viridiplantae</taxon>
        <taxon>Streptophyta</taxon>
        <taxon>Embryophyta</taxon>
        <taxon>Tracheophyta</taxon>
        <taxon>Spermatophyta</taxon>
        <taxon>Magnoliopsida</taxon>
        <taxon>eudicotyledons</taxon>
        <taxon>Gunneridae</taxon>
        <taxon>Pentapetalae</taxon>
        <taxon>rosids</taxon>
        <taxon>fabids</taxon>
        <taxon>Fabales</taxon>
        <taxon>Fabaceae</taxon>
        <taxon>Papilionoideae</taxon>
        <taxon>50 kb inversion clade</taxon>
        <taxon>NPAAA clade</taxon>
        <taxon>indigoferoid/millettioid clade</taxon>
        <taxon>Phaseoleae</taxon>
        <taxon>Flemingia</taxon>
    </lineage>
</organism>
<keyword evidence="3" id="KW-0052">Apoplast</keyword>
<feature type="chain" id="PRO_5044887212" description="Encoded peptide" evidence="9">
    <location>
        <begin position="28"/>
        <end position="87"/>
    </location>
</feature>
<evidence type="ECO:0000256" key="8">
    <source>
        <dbReference type="SAM" id="MobiDB-lite"/>
    </source>
</evidence>
<keyword evidence="11" id="KW-1185">Reference proteome</keyword>
<evidence type="ECO:0008006" key="12">
    <source>
        <dbReference type="Google" id="ProtNLM"/>
    </source>
</evidence>
<evidence type="ECO:0000256" key="3">
    <source>
        <dbReference type="ARBA" id="ARBA00022523"/>
    </source>
</evidence>
<evidence type="ECO:0000313" key="10">
    <source>
        <dbReference type="EMBL" id="KAL2333571.1"/>
    </source>
</evidence>
<feature type="region of interest" description="Disordered" evidence="8">
    <location>
        <begin position="65"/>
        <end position="87"/>
    </location>
</feature>
<evidence type="ECO:0000313" key="11">
    <source>
        <dbReference type="Proteomes" id="UP001603857"/>
    </source>
</evidence>
<feature type="signal peptide" evidence="9">
    <location>
        <begin position="1"/>
        <end position="27"/>
    </location>
</feature>
<dbReference type="PANTHER" id="PTHR33348">
    <property type="entry name" value="PRECURSOR OF CEP5"/>
    <property type="match status" value="1"/>
</dbReference>
<dbReference type="EMBL" id="JBGMDY010000005">
    <property type="protein sequence ID" value="KAL2333571.1"/>
    <property type="molecule type" value="Genomic_DNA"/>
</dbReference>
<evidence type="ECO:0000256" key="5">
    <source>
        <dbReference type="ARBA" id="ARBA00022702"/>
    </source>
</evidence>
<comment type="subcellular location">
    <subcellularLocation>
        <location evidence="1">Secreted</location>
        <location evidence="1">Extracellular space</location>
        <location evidence="1">Apoplast</location>
    </subcellularLocation>
</comment>
<evidence type="ECO:0000256" key="9">
    <source>
        <dbReference type="SAM" id="SignalP"/>
    </source>
</evidence>
<dbReference type="AlphaFoldDB" id="A0ABD1MCQ6"/>
<evidence type="ECO:0000256" key="1">
    <source>
        <dbReference type="ARBA" id="ARBA00004271"/>
    </source>
</evidence>
<dbReference type="Proteomes" id="UP001603857">
    <property type="component" value="Unassembled WGS sequence"/>
</dbReference>
<dbReference type="PANTHER" id="PTHR33348:SF3">
    <property type="entry name" value="PRECURSOR OF CEP1"/>
    <property type="match status" value="1"/>
</dbReference>
<dbReference type="GO" id="GO:0005179">
    <property type="term" value="F:hormone activity"/>
    <property type="evidence" value="ECO:0007669"/>
    <property type="project" value="UniProtKB-KW"/>
</dbReference>
<evidence type="ECO:0000256" key="4">
    <source>
        <dbReference type="ARBA" id="ARBA00022525"/>
    </source>
</evidence>
<dbReference type="GO" id="GO:1902025">
    <property type="term" value="P:nitrate import"/>
    <property type="evidence" value="ECO:0007669"/>
    <property type="project" value="UniProtKB-ARBA"/>
</dbReference>
<accession>A0ABD1MCQ6</accession>
<dbReference type="GO" id="GO:0006995">
    <property type="term" value="P:cellular response to nitrogen starvation"/>
    <property type="evidence" value="ECO:0007669"/>
    <property type="project" value="UniProtKB-ARBA"/>
</dbReference>
<keyword evidence="6 9" id="KW-0732">Signal</keyword>